<protein>
    <submittedName>
        <fullName evidence="2">Uncharacterized protein</fullName>
    </submittedName>
</protein>
<organism evidence="1 2">
    <name type="scientific">Caenorhabditis tropicalis</name>
    <dbReference type="NCBI Taxonomy" id="1561998"/>
    <lineage>
        <taxon>Eukaryota</taxon>
        <taxon>Metazoa</taxon>
        <taxon>Ecdysozoa</taxon>
        <taxon>Nematoda</taxon>
        <taxon>Chromadorea</taxon>
        <taxon>Rhabditida</taxon>
        <taxon>Rhabditina</taxon>
        <taxon>Rhabditomorpha</taxon>
        <taxon>Rhabditoidea</taxon>
        <taxon>Rhabditidae</taxon>
        <taxon>Peloderinae</taxon>
        <taxon>Caenorhabditis</taxon>
    </lineage>
</organism>
<dbReference type="WBParaSite" id="Csp11.Scaffold461.g1482.t1">
    <property type="protein sequence ID" value="Csp11.Scaffold461.g1482.t1"/>
    <property type="gene ID" value="Csp11.Scaffold461.g1482"/>
</dbReference>
<reference evidence="2" key="1">
    <citation type="submission" date="2016-11" db="UniProtKB">
        <authorList>
            <consortium name="WormBaseParasite"/>
        </authorList>
    </citation>
    <scope>IDENTIFICATION</scope>
</reference>
<sequence>MDSIEPRKRLYWFHLWNIRALVKVDPFFWICPLDEDELHVMIALATKEVTGPTERRQSQPKLESRLNDYSKKEAFGDLETMAKLHNYYNKKGRERIKRIQEELAERLNLEFHHSIIWDYSGVSNL</sequence>
<evidence type="ECO:0000313" key="2">
    <source>
        <dbReference type="WBParaSite" id="Csp11.Scaffold461.g1482.t1"/>
    </source>
</evidence>
<keyword evidence="1" id="KW-1185">Reference proteome</keyword>
<proteinExistence type="predicted"/>
<evidence type="ECO:0000313" key="1">
    <source>
        <dbReference type="Proteomes" id="UP000095282"/>
    </source>
</evidence>
<dbReference type="AlphaFoldDB" id="A0A1I7T1E1"/>
<dbReference type="Proteomes" id="UP000095282">
    <property type="component" value="Unplaced"/>
</dbReference>
<accession>A0A1I7T1E1</accession>
<name>A0A1I7T1E1_9PELO</name>